<dbReference type="EMBL" id="QCZG01000035">
    <property type="protein sequence ID" value="PWA08627.1"/>
    <property type="molecule type" value="Genomic_DNA"/>
</dbReference>
<dbReference type="RefSeq" id="WP_116555600.1">
    <property type="nucleotide sequence ID" value="NZ_QCZG01000035.1"/>
</dbReference>
<protein>
    <submittedName>
        <fullName evidence="1">Uncharacterized protein</fullName>
    </submittedName>
</protein>
<accession>A0A2U1JTU3</accession>
<dbReference type="Proteomes" id="UP000245998">
    <property type="component" value="Unassembled WGS sequence"/>
</dbReference>
<gene>
    <name evidence="1" type="ORF">DCC39_14400</name>
</gene>
<dbReference type="OrthoDB" id="2989987at2"/>
<sequence length="168" mass="20134">MSKTQCFKIKRGTVYDKAAKEHFELLPKWKNVFSRLSDLLEEEITKMAFSPHILRLDPSEFTKEENKKLFRKDGVLKSNTNKAKNLFKDYQKIIEEEGLSKFEELRHINFIYGVMRMRHQHLESFRTSENDIYYKADFDLEKKTNGLVIPISEIEYEEKYLEELKKKA</sequence>
<keyword evidence="2" id="KW-1185">Reference proteome</keyword>
<evidence type="ECO:0000313" key="1">
    <source>
        <dbReference type="EMBL" id="PWA08627.1"/>
    </source>
</evidence>
<proteinExistence type="predicted"/>
<reference evidence="1 2" key="1">
    <citation type="submission" date="2018-04" db="EMBL/GenBank/DDBJ databases">
        <title>Camelliibacillus theae gen. nov., sp. nov., isolated from Pu'er tea.</title>
        <authorList>
            <person name="Niu L."/>
        </authorList>
    </citation>
    <scope>NUCLEOTIDE SEQUENCE [LARGE SCALE GENOMIC DNA]</scope>
    <source>
        <strain evidence="1 2">T8</strain>
    </source>
</reference>
<comment type="caution">
    <text evidence="1">The sequence shown here is derived from an EMBL/GenBank/DDBJ whole genome shotgun (WGS) entry which is preliminary data.</text>
</comment>
<evidence type="ECO:0000313" key="2">
    <source>
        <dbReference type="Proteomes" id="UP000245998"/>
    </source>
</evidence>
<organism evidence="1 2">
    <name type="scientific">Pueribacillus theae</name>
    <dbReference type="NCBI Taxonomy" id="2171751"/>
    <lineage>
        <taxon>Bacteria</taxon>
        <taxon>Bacillati</taxon>
        <taxon>Bacillota</taxon>
        <taxon>Bacilli</taxon>
        <taxon>Bacillales</taxon>
        <taxon>Bacillaceae</taxon>
        <taxon>Pueribacillus</taxon>
    </lineage>
</organism>
<name>A0A2U1JTU3_9BACI</name>
<dbReference type="AlphaFoldDB" id="A0A2U1JTU3"/>